<dbReference type="PROSITE" id="PS00092">
    <property type="entry name" value="N6_MTASE"/>
    <property type="match status" value="1"/>
</dbReference>
<dbReference type="Gene3D" id="3.40.50.150">
    <property type="entry name" value="Vaccinia Virus protein VP39"/>
    <property type="match status" value="1"/>
</dbReference>
<evidence type="ECO:0000313" key="10">
    <source>
        <dbReference type="Proteomes" id="UP000501367"/>
    </source>
</evidence>
<evidence type="ECO:0000256" key="3">
    <source>
        <dbReference type="ARBA" id="ARBA00022679"/>
    </source>
</evidence>
<comment type="catalytic activity">
    <reaction evidence="4">
        <text>a 2'-deoxyadenosine in DNA + S-adenosyl-L-methionine = an N(6)-methyl-2'-deoxyadenosine in DNA + S-adenosyl-L-homocysteine + H(+)</text>
        <dbReference type="Rhea" id="RHEA:15197"/>
        <dbReference type="Rhea" id="RHEA-COMP:12418"/>
        <dbReference type="Rhea" id="RHEA-COMP:12419"/>
        <dbReference type="ChEBI" id="CHEBI:15378"/>
        <dbReference type="ChEBI" id="CHEBI:57856"/>
        <dbReference type="ChEBI" id="CHEBI:59789"/>
        <dbReference type="ChEBI" id="CHEBI:90615"/>
        <dbReference type="ChEBI" id="CHEBI:90616"/>
        <dbReference type="EC" id="2.1.1.72"/>
    </reaction>
</comment>
<dbReference type="REBASE" id="396772">
    <property type="entry name" value="PumCY1ORF27770P"/>
</dbReference>
<dbReference type="InterPro" id="IPR046819">
    <property type="entry name" value="MmeI_hel"/>
</dbReference>
<evidence type="ECO:0000313" key="9">
    <source>
        <dbReference type="EMBL" id="QJC81903.1"/>
    </source>
</evidence>
<dbReference type="SUPFAM" id="SSF53335">
    <property type="entry name" value="S-adenosyl-L-methionine-dependent methyltransferases"/>
    <property type="match status" value="1"/>
</dbReference>
<evidence type="ECO:0000259" key="5">
    <source>
        <dbReference type="Pfam" id="PF20464"/>
    </source>
</evidence>
<dbReference type="Pfam" id="PF20464">
    <property type="entry name" value="MmeI_N"/>
    <property type="match status" value="1"/>
</dbReference>
<dbReference type="InterPro" id="IPR050953">
    <property type="entry name" value="N4_N6_ade-DNA_methylase"/>
</dbReference>
<dbReference type="Pfam" id="PF20466">
    <property type="entry name" value="MmeI_TRD"/>
    <property type="match status" value="1"/>
</dbReference>
<dbReference type="PANTHER" id="PTHR33841:SF1">
    <property type="entry name" value="DNA METHYLTRANSFERASE A"/>
    <property type="match status" value="1"/>
</dbReference>
<dbReference type="RefSeq" id="WP_168758998.1">
    <property type="nucleotide sequence ID" value="NZ_CP051487.1"/>
</dbReference>
<dbReference type="EC" id="2.1.1.72" evidence="1"/>
<gene>
    <name evidence="9" type="ORF">HGP31_27770</name>
</gene>
<dbReference type="GeneID" id="72197433"/>
<dbReference type="PANTHER" id="PTHR33841">
    <property type="entry name" value="DNA METHYLTRANSFERASE YEEA-RELATED"/>
    <property type="match status" value="1"/>
</dbReference>
<evidence type="ECO:0000259" key="6">
    <source>
        <dbReference type="Pfam" id="PF20465"/>
    </source>
</evidence>
<dbReference type="Proteomes" id="UP000501367">
    <property type="component" value="Chromosome"/>
</dbReference>
<accession>A0AAE7A023</accession>
<reference evidence="9 10" key="1">
    <citation type="submission" date="2020-04" db="EMBL/GenBank/DDBJ databases">
        <authorList>
            <person name="Yao Y."/>
            <person name="He Z."/>
        </authorList>
    </citation>
    <scope>NUCLEOTIDE SEQUENCE [LARGE SCALE GENOMIC DNA]</scope>
    <source>
        <strain evidence="9 10">CY-1</strain>
    </source>
</reference>
<feature type="domain" description="MmeI-like helicase spacer" evidence="6">
    <location>
        <begin position="216"/>
        <end position="288"/>
    </location>
</feature>
<dbReference type="GO" id="GO:0003676">
    <property type="term" value="F:nucleic acid binding"/>
    <property type="evidence" value="ECO:0007669"/>
    <property type="project" value="InterPro"/>
</dbReference>
<dbReference type="GO" id="GO:0009007">
    <property type="term" value="F:site-specific DNA-methyltransferase (adenine-specific) activity"/>
    <property type="evidence" value="ECO:0007669"/>
    <property type="project" value="UniProtKB-EC"/>
</dbReference>
<feature type="domain" description="MmeI-like target recognition" evidence="7">
    <location>
        <begin position="736"/>
        <end position="915"/>
    </location>
</feature>
<evidence type="ECO:0000259" key="7">
    <source>
        <dbReference type="Pfam" id="PF20466"/>
    </source>
</evidence>
<evidence type="ECO:0000256" key="4">
    <source>
        <dbReference type="ARBA" id="ARBA00047942"/>
    </source>
</evidence>
<name>A0AAE7A023_9PSED</name>
<keyword evidence="3" id="KW-0808">Transferase</keyword>
<dbReference type="InterPro" id="IPR029063">
    <property type="entry name" value="SAM-dependent_MTases_sf"/>
</dbReference>
<dbReference type="KEGG" id="pum:HGP31_27770"/>
<keyword evidence="2 9" id="KW-0489">Methyltransferase</keyword>
<feature type="domain" description="MmeI-like DNA-methyltransferase" evidence="8">
    <location>
        <begin position="378"/>
        <end position="666"/>
    </location>
</feature>
<dbReference type="InterPro" id="IPR046820">
    <property type="entry name" value="MmeI_TRD"/>
</dbReference>
<evidence type="ECO:0000259" key="8">
    <source>
        <dbReference type="Pfam" id="PF20473"/>
    </source>
</evidence>
<dbReference type="Pfam" id="PF20465">
    <property type="entry name" value="MmeI_hel"/>
    <property type="match status" value="1"/>
</dbReference>
<dbReference type="PRINTS" id="PR00507">
    <property type="entry name" value="N12N6MTFRASE"/>
</dbReference>
<dbReference type="GO" id="GO:0032259">
    <property type="term" value="P:methylation"/>
    <property type="evidence" value="ECO:0007669"/>
    <property type="project" value="UniProtKB-KW"/>
</dbReference>
<feature type="domain" description="MmeI-like N-terminal" evidence="5">
    <location>
        <begin position="11"/>
        <end position="210"/>
    </location>
</feature>
<proteinExistence type="predicted"/>
<dbReference type="EMBL" id="CP051487">
    <property type="protein sequence ID" value="QJC81903.1"/>
    <property type="molecule type" value="Genomic_DNA"/>
</dbReference>
<dbReference type="Pfam" id="PF20473">
    <property type="entry name" value="MmeI_Mtase"/>
    <property type="match status" value="1"/>
</dbReference>
<dbReference type="InterPro" id="IPR002052">
    <property type="entry name" value="DNA_methylase_N6_adenine_CS"/>
</dbReference>
<evidence type="ECO:0000256" key="2">
    <source>
        <dbReference type="ARBA" id="ARBA00022603"/>
    </source>
</evidence>
<evidence type="ECO:0000256" key="1">
    <source>
        <dbReference type="ARBA" id="ARBA00011900"/>
    </source>
</evidence>
<protein>
    <recommendedName>
        <fullName evidence="1">site-specific DNA-methyltransferase (adenine-specific)</fullName>
        <ecNumber evidence="1">2.1.1.72</ecNumber>
    </recommendedName>
</protein>
<dbReference type="AlphaFoldDB" id="A0AAE7A023"/>
<dbReference type="InterPro" id="IPR046817">
    <property type="entry name" value="MmeI_N"/>
</dbReference>
<sequence>MIEQKVEAYIERWGGGMSRGGNERANLQMFITELCTLLDLPQPEPATAKRSDNAYIFERSVTELFADGGKTTRALDLYKRGCFILEGKDTGKQTHSDGWDAAITKALKQAENYARSLPAEEGRPPFIIVADVGKSLALYSEFSLSGGNYVAYPDPRSHKIPLEKLRDAETRELLKRVWLDPKNLDPTRYAGKITRVIADQLAKLAKSLEDSGHPAEQVASFLMRCLFTMFSEDVGLLPDRGFTELLERLKAKPESFCRQLRSLWQTMNTGGFAPALDTDVLQFNGGLFADAQVIELNVDQLNLLAGAAKADWRYVEPAIFGTLLERALNPRERHKLGAHYTPRAYVERLVLPTIIEPLRSEWAEVQAAALTYKQQRKTKEAVAEIRKFHHQLCQTRVLDPACGSGNFLYVTLEHMKRLEGEVLEVLGSIVKSGSFELEGLTVDPHQFLGMEINPRAAKIAEMVLWIGYLQWHFRTYGKVNPPEPVLRDFHNIEHRDALITYDAVELITDESGRPVTRWDGLTYKISPITGESIPDESAQVEQHRYHSPRKAKWPQAEYIVGNPPFIGASTMRRALGDGYVDAVRSTWAEVPESADFVMHWWHIAAEAARAGTAKRFGFITTNSIKQTFNRRVVQAQLEAKNPLSLAFAIPDHPWVDAADGAQVRIAMTVGAAGIQEGRLLQVRDEISGDQDEIQVNLQEQQGRLFADLKIGANVAGASQLKANKKVAVKGFELGNQGFLLDKMQALKLLEAQPGACDVLKPYMNGSQLVDGELKFYVLDFHGLSNEEARQKYPQLYQIIYDRVRDTRTLNRESRTAEKWWLFRRSGQAFRDAVCGLDRYVATTRTAKHRVFQFLNSSVVAESKIVIVAVDADYELGCLSSRLHCCWAMSSGAWLGVGNDSTYNHTDCFETFPFPDTTSEQRKRIGHLAEQIDAHRKHQQAHFPDLTLTGMYNALDALRAGRPLTTKEKTAHQQGLVSILGELHDELDHAVFAAYGWGDLAKKLIGLPGATTPLQDKPEAQAEAEEELLCRLVELNGKRAADEARGQIRWLRPDYQNPTAQAMPEQVEAELETEIEGSTALAARAKKAAWPKGMREQIAAVRSALSIDAMTAEAIAANFKEPKKTSPLIIEALAALEELGMVYQQDDHYRLAS</sequence>
<organism evidence="9 10">
    <name type="scientific">Pseudomonas umsongensis</name>
    <dbReference type="NCBI Taxonomy" id="198618"/>
    <lineage>
        <taxon>Bacteria</taxon>
        <taxon>Pseudomonadati</taxon>
        <taxon>Pseudomonadota</taxon>
        <taxon>Gammaproteobacteria</taxon>
        <taxon>Pseudomonadales</taxon>
        <taxon>Pseudomonadaceae</taxon>
        <taxon>Pseudomonas</taxon>
    </lineage>
</organism>
<dbReference type="InterPro" id="IPR046816">
    <property type="entry name" value="MmeI_Mtase"/>
</dbReference>